<name>A0A132BV73_9RHOB</name>
<proteinExistence type="inferred from homology"/>
<dbReference type="RefSeq" id="WP_068245956.1">
    <property type="nucleotide sequence ID" value="NZ_LPUY01000082.1"/>
</dbReference>
<accession>A0A132BV73</accession>
<dbReference type="AlphaFoldDB" id="A0A132BV73"/>
<keyword evidence="4 6" id="KW-1133">Transmembrane helix</keyword>
<feature type="transmembrane region" description="Helical" evidence="6">
    <location>
        <begin position="63"/>
        <end position="82"/>
    </location>
</feature>
<comment type="similarity">
    <text evidence="2">Belongs to the CbiQ family.</text>
</comment>
<dbReference type="PANTHER" id="PTHR33514:SF13">
    <property type="entry name" value="PROTEIN ABCI12, CHLOROPLASTIC"/>
    <property type="match status" value="1"/>
</dbReference>
<feature type="transmembrane region" description="Helical" evidence="6">
    <location>
        <begin position="88"/>
        <end position="107"/>
    </location>
</feature>
<protein>
    <submittedName>
        <fullName evidence="7">Energy-coupling factor transporter transmembrane protein BioN</fullName>
    </submittedName>
</protein>
<sequence>MLELYQPGNSPLHRLAPGWKILSLAVAGSLLFAVDTLMFSGAVVLVTLTLYRLAELPLSRAWAQLRPALWVFALILLAQVLFNDWWLGVLAITRFAALLMLAGLLTLTTRASEMIDGLETAFVPLRRLGLQTERVSLAISLTLRFIPVLVDVVQEVREAQRARGLERNFFALAIPALVRTLRMSEDVSDAIEAREF</sequence>
<feature type="transmembrane region" description="Helical" evidence="6">
    <location>
        <begin position="20"/>
        <end position="51"/>
    </location>
</feature>
<evidence type="ECO:0000313" key="7">
    <source>
        <dbReference type="EMBL" id="KUP91942.1"/>
    </source>
</evidence>
<evidence type="ECO:0000256" key="5">
    <source>
        <dbReference type="ARBA" id="ARBA00023136"/>
    </source>
</evidence>
<evidence type="ECO:0000256" key="2">
    <source>
        <dbReference type="ARBA" id="ARBA00008564"/>
    </source>
</evidence>
<dbReference type="EMBL" id="LPUY01000082">
    <property type="protein sequence ID" value="KUP91942.1"/>
    <property type="molecule type" value="Genomic_DNA"/>
</dbReference>
<evidence type="ECO:0000256" key="3">
    <source>
        <dbReference type="ARBA" id="ARBA00022692"/>
    </source>
</evidence>
<comment type="caution">
    <text evidence="7">The sequence shown here is derived from an EMBL/GenBank/DDBJ whole genome shotgun (WGS) entry which is preliminary data.</text>
</comment>
<evidence type="ECO:0000313" key="8">
    <source>
        <dbReference type="Proteomes" id="UP000068382"/>
    </source>
</evidence>
<organism evidence="7 8">
    <name type="scientific">Tritonibacter horizontis</name>
    <dbReference type="NCBI Taxonomy" id="1768241"/>
    <lineage>
        <taxon>Bacteria</taxon>
        <taxon>Pseudomonadati</taxon>
        <taxon>Pseudomonadota</taxon>
        <taxon>Alphaproteobacteria</taxon>
        <taxon>Rhodobacterales</taxon>
        <taxon>Paracoccaceae</taxon>
        <taxon>Tritonibacter</taxon>
    </lineage>
</organism>
<evidence type="ECO:0000256" key="6">
    <source>
        <dbReference type="SAM" id="Phobius"/>
    </source>
</evidence>
<keyword evidence="8" id="KW-1185">Reference proteome</keyword>
<keyword evidence="3 6" id="KW-0812">Transmembrane</keyword>
<dbReference type="GO" id="GO:0005886">
    <property type="term" value="C:plasma membrane"/>
    <property type="evidence" value="ECO:0007669"/>
    <property type="project" value="UniProtKB-ARBA"/>
</dbReference>
<dbReference type="PANTHER" id="PTHR33514">
    <property type="entry name" value="PROTEIN ABCI12, CHLOROPLASTIC"/>
    <property type="match status" value="1"/>
</dbReference>
<evidence type="ECO:0000256" key="1">
    <source>
        <dbReference type="ARBA" id="ARBA00004141"/>
    </source>
</evidence>
<dbReference type="InterPro" id="IPR003339">
    <property type="entry name" value="ABC/ECF_trnsptr_transmembrane"/>
</dbReference>
<dbReference type="CDD" id="cd16914">
    <property type="entry name" value="EcfT"/>
    <property type="match status" value="1"/>
</dbReference>
<reference evidence="7 8" key="1">
    <citation type="submission" date="2015-12" db="EMBL/GenBank/DDBJ databases">
        <title>Genome sequence of the marine Rhodobacteraceae strain O3.65, Candidatus Tritonibacter horizontis.</title>
        <authorList>
            <person name="Poehlein A."/>
            <person name="Giebel H.A."/>
            <person name="Voget S."/>
            <person name="Brinkhoff T."/>
        </authorList>
    </citation>
    <scope>NUCLEOTIDE SEQUENCE [LARGE SCALE GENOMIC DNA]</scope>
    <source>
        <strain evidence="7 8">O3.65</strain>
    </source>
</reference>
<dbReference type="Pfam" id="PF02361">
    <property type="entry name" value="CbiQ"/>
    <property type="match status" value="1"/>
</dbReference>
<dbReference type="PATRIC" id="fig|1768241.3.peg.3390"/>
<dbReference type="OrthoDB" id="5868344at2"/>
<dbReference type="Proteomes" id="UP000068382">
    <property type="component" value="Unassembled WGS sequence"/>
</dbReference>
<gene>
    <name evidence="7" type="primary">bioN</name>
    <name evidence="7" type="ORF">TRIHO_32460</name>
</gene>
<keyword evidence="5 6" id="KW-0472">Membrane</keyword>
<comment type="subcellular location">
    <subcellularLocation>
        <location evidence="1">Membrane</location>
        <topology evidence="1">Multi-pass membrane protein</topology>
    </subcellularLocation>
</comment>
<evidence type="ECO:0000256" key="4">
    <source>
        <dbReference type="ARBA" id="ARBA00022989"/>
    </source>
</evidence>